<sequence>MPNSHMGFFFFFFVVVVVVVVVVELSLFINERFSCFSTAFLNVKVEGNDSGVVIQLFKFKIAVGKDGRVRSIYTSRR</sequence>
<keyword evidence="1" id="KW-1133">Transmembrane helix</keyword>
<gene>
    <name evidence="2" type="ORF">HUJ06_003207</name>
</gene>
<evidence type="ECO:0000313" key="2">
    <source>
        <dbReference type="EMBL" id="DAD44977.1"/>
    </source>
</evidence>
<reference evidence="2 3" key="1">
    <citation type="journal article" date="2020" name="Mol. Biol. Evol.">
        <title>Distinct Expression and Methylation Patterns for Genes with Different Fates following a Single Whole-Genome Duplication in Flowering Plants.</title>
        <authorList>
            <person name="Shi T."/>
            <person name="Rahmani R.S."/>
            <person name="Gugger P.F."/>
            <person name="Wang M."/>
            <person name="Li H."/>
            <person name="Zhang Y."/>
            <person name="Li Z."/>
            <person name="Wang Q."/>
            <person name="Van de Peer Y."/>
            <person name="Marchal K."/>
            <person name="Chen J."/>
        </authorList>
    </citation>
    <scope>NUCLEOTIDE SEQUENCE [LARGE SCALE GENOMIC DNA]</scope>
    <source>
        <tissue evidence="2">Leaf</tissue>
    </source>
</reference>
<evidence type="ECO:0000256" key="1">
    <source>
        <dbReference type="SAM" id="Phobius"/>
    </source>
</evidence>
<evidence type="ECO:0000313" key="3">
    <source>
        <dbReference type="Proteomes" id="UP000607653"/>
    </source>
</evidence>
<comment type="caution">
    <text evidence="2">The sequence shown here is derived from an EMBL/GenBank/DDBJ whole genome shotgun (WGS) entry which is preliminary data.</text>
</comment>
<proteinExistence type="predicted"/>
<organism evidence="2 3">
    <name type="scientific">Nelumbo nucifera</name>
    <name type="common">Sacred lotus</name>
    <dbReference type="NCBI Taxonomy" id="4432"/>
    <lineage>
        <taxon>Eukaryota</taxon>
        <taxon>Viridiplantae</taxon>
        <taxon>Streptophyta</taxon>
        <taxon>Embryophyta</taxon>
        <taxon>Tracheophyta</taxon>
        <taxon>Spermatophyta</taxon>
        <taxon>Magnoliopsida</taxon>
        <taxon>Proteales</taxon>
        <taxon>Nelumbonaceae</taxon>
        <taxon>Nelumbo</taxon>
    </lineage>
</organism>
<feature type="transmembrane region" description="Helical" evidence="1">
    <location>
        <begin position="6"/>
        <end position="29"/>
    </location>
</feature>
<keyword evidence="3" id="KW-1185">Reference proteome</keyword>
<keyword evidence="1" id="KW-0472">Membrane</keyword>
<dbReference type="AlphaFoldDB" id="A0A822ZJB5"/>
<name>A0A822ZJB5_NELNU</name>
<keyword evidence="1" id="KW-0812">Transmembrane</keyword>
<dbReference type="EMBL" id="DUZY01000007">
    <property type="protein sequence ID" value="DAD44977.1"/>
    <property type="molecule type" value="Genomic_DNA"/>
</dbReference>
<dbReference type="Proteomes" id="UP000607653">
    <property type="component" value="Unassembled WGS sequence"/>
</dbReference>
<protein>
    <submittedName>
        <fullName evidence="2">Uncharacterized protein</fullName>
    </submittedName>
</protein>
<accession>A0A822ZJB5</accession>